<accession>A0ABU9E9J9</accession>
<reference evidence="1 2" key="1">
    <citation type="submission" date="2024-02" db="EMBL/GenBank/DDBJ databases">
        <title>A novel Gemmatimonadota bacterium.</title>
        <authorList>
            <person name="Du Z.-J."/>
            <person name="Ye Y.-Q."/>
        </authorList>
    </citation>
    <scope>NUCLEOTIDE SEQUENCE [LARGE SCALE GENOMIC DNA]</scope>
    <source>
        <strain evidence="1 2">DH-20</strain>
    </source>
</reference>
<proteinExistence type="predicted"/>
<dbReference type="Proteomes" id="UP001484239">
    <property type="component" value="Unassembled WGS sequence"/>
</dbReference>
<dbReference type="RefSeq" id="WP_405283461.1">
    <property type="nucleotide sequence ID" value="NZ_CP144380.1"/>
</dbReference>
<protein>
    <submittedName>
        <fullName evidence="1">Uncharacterized protein</fullName>
    </submittedName>
</protein>
<comment type="caution">
    <text evidence="1">The sequence shown here is derived from an EMBL/GenBank/DDBJ whole genome shotgun (WGS) entry which is preliminary data.</text>
</comment>
<organism evidence="1 2">
    <name type="scientific">Gaopeijia maritima</name>
    <dbReference type="NCBI Taxonomy" id="3119007"/>
    <lineage>
        <taxon>Bacteria</taxon>
        <taxon>Pseudomonadati</taxon>
        <taxon>Gemmatimonadota</taxon>
        <taxon>Longimicrobiia</taxon>
        <taxon>Gaopeijiales</taxon>
        <taxon>Gaopeijiaceae</taxon>
        <taxon>Gaopeijia</taxon>
    </lineage>
</organism>
<dbReference type="EMBL" id="JBBHLI010000005">
    <property type="protein sequence ID" value="MEK9501408.1"/>
    <property type="molecule type" value="Genomic_DNA"/>
</dbReference>
<keyword evidence="2" id="KW-1185">Reference proteome</keyword>
<name>A0ABU9E9J9_9BACT</name>
<sequence length="58" mass="6555">MAVDAKRILLRYGAPIAILDKVPDAKRIEFARLIARTTLADREKELKKLLAEQGFMEG</sequence>
<evidence type="ECO:0000313" key="2">
    <source>
        <dbReference type="Proteomes" id="UP001484239"/>
    </source>
</evidence>
<gene>
    <name evidence="1" type="ORF">WI372_10510</name>
</gene>
<evidence type="ECO:0000313" key="1">
    <source>
        <dbReference type="EMBL" id="MEK9501408.1"/>
    </source>
</evidence>